<dbReference type="Proteomes" id="UP000234331">
    <property type="component" value="Unassembled WGS sequence"/>
</dbReference>
<dbReference type="PANTHER" id="PTHR43434:SF20">
    <property type="entry name" value="5'-NUCLEOTIDASE"/>
    <property type="match status" value="1"/>
</dbReference>
<name>A0A2I2L0M0_9ACTN</name>
<dbReference type="RefSeq" id="WP_101835419.1">
    <property type="nucleotide sequence ID" value="NZ_FZMO01000537.1"/>
</dbReference>
<dbReference type="InterPro" id="IPR050155">
    <property type="entry name" value="HAD-like_hydrolase_sf"/>
</dbReference>
<keyword evidence="2" id="KW-1185">Reference proteome</keyword>
<dbReference type="InterPro" id="IPR023198">
    <property type="entry name" value="PGP-like_dom2"/>
</dbReference>
<evidence type="ECO:0000313" key="2">
    <source>
        <dbReference type="Proteomes" id="UP000234331"/>
    </source>
</evidence>
<dbReference type="InterPro" id="IPR023214">
    <property type="entry name" value="HAD_sf"/>
</dbReference>
<dbReference type="InterPro" id="IPR036412">
    <property type="entry name" value="HAD-like_sf"/>
</dbReference>
<dbReference type="SUPFAM" id="SSF56784">
    <property type="entry name" value="HAD-like"/>
    <property type="match status" value="1"/>
</dbReference>
<proteinExistence type="predicted"/>
<sequence length="210" mass="21590">MVSWRAASPVIGFDLDLTLLDARDGIRASLAALSAETGVAVDAELVVSRLGPPLETELANWFPAADVPAAAARYRQLYAVHALPASAPMPGATEAVAAVRALSGRVVVVTAKATALARASLRHIGIHADVIEGDRFADTKGVSVLAHQVDVFVGDHAGDMLGARHGGALAVGVATGPHAADELRAAGAAIVLADLHQFPPWLAAEAARRR</sequence>
<protein>
    <submittedName>
        <fullName evidence="1">Putative phosphatase</fullName>
    </submittedName>
</protein>
<organism evidence="1 2">
    <name type="scientific">Frankia canadensis</name>
    <dbReference type="NCBI Taxonomy" id="1836972"/>
    <lineage>
        <taxon>Bacteria</taxon>
        <taxon>Bacillati</taxon>
        <taxon>Actinomycetota</taxon>
        <taxon>Actinomycetes</taxon>
        <taxon>Frankiales</taxon>
        <taxon>Frankiaceae</taxon>
        <taxon>Frankia</taxon>
    </lineage>
</organism>
<dbReference type="GO" id="GO:0005829">
    <property type="term" value="C:cytosol"/>
    <property type="evidence" value="ECO:0007669"/>
    <property type="project" value="TreeGrafter"/>
</dbReference>
<dbReference type="Pfam" id="PF13419">
    <property type="entry name" value="HAD_2"/>
    <property type="match status" value="1"/>
</dbReference>
<dbReference type="GO" id="GO:0004713">
    <property type="term" value="F:protein tyrosine kinase activity"/>
    <property type="evidence" value="ECO:0007669"/>
    <property type="project" value="TreeGrafter"/>
</dbReference>
<dbReference type="PANTHER" id="PTHR43434">
    <property type="entry name" value="PHOSPHOGLYCOLATE PHOSPHATASE"/>
    <property type="match status" value="1"/>
</dbReference>
<dbReference type="OrthoDB" id="9776919at2"/>
<gene>
    <name evidence="1" type="ORF">FRACA_700024</name>
</gene>
<dbReference type="Pfam" id="PF13242">
    <property type="entry name" value="Hydrolase_like"/>
    <property type="match status" value="1"/>
</dbReference>
<reference evidence="1 2" key="1">
    <citation type="submission" date="2017-06" db="EMBL/GenBank/DDBJ databases">
        <authorList>
            <person name="Kim H.J."/>
            <person name="Triplett B.A."/>
        </authorList>
    </citation>
    <scope>NUCLEOTIDE SEQUENCE [LARGE SCALE GENOMIC DNA]</scope>
    <source>
        <strain evidence="1">FRACA_ARgP5</strain>
    </source>
</reference>
<dbReference type="InterPro" id="IPR041492">
    <property type="entry name" value="HAD_2"/>
</dbReference>
<evidence type="ECO:0000313" key="1">
    <source>
        <dbReference type="EMBL" id="SNQ51471.1"/>
    </source>
</evidence>
<dbReference type="EMBL" id="FZMO01000537">
    <property type="protein sequence ID" value="SNQ51471.1"/>
    <property type="molecule type" value="Genomic_DNA"/>
</dbReference>
<dbReference type="Gene3D" id="3.40.50.1000">
    <property type="entry name" value="HAD superfamily/HAD-like"/>
    <property type="match status" value="1"/>
</dbReference>
<dbReference type="Gene3D" id="1.10.150.240">
    <property type="entry name" value="Putative phosphatase, domain 2"/>
    <property type="match status" value="1"/>
</dbReference>
<dbReference type="AlphaFoldDB" id="A0A2I2L0M0"/>
<accession>A0A2I2L0M0</accession>